<dbReference type="SMART" id="SM00973">
    <property type="entry name" value="Sec63"/>
    <property type="match status" value="1"/>
</dbReference>
<dbReference type="Gene3D" id="1.10.10.10">
    <property type="entry name" value="Winged helix-like DNA-binding domain superfamily/Winged helix DNA-binding domain"/>
    <property type="match status" value="1"/>
</dbReference>
<dbReference type="Gene3D" id="1.10.3380.10">
    <property type="entry name" value="Sec63 N-terminal domain-like domain"/>
    <property type="match status" value="1"/>
</dbReference>
<evidence type="ECO:0000256" key="3">
    <source>
        <dbReference type="ARBA" id="ARBA00022801"/>
    </source>
</evidence>
<evidence type="ECO:0000256" key="6">
    <source>
        <dbReference type="ARBA" id="ARBA00023235"/>
    </source>
</evidence>
<dbReference type="GO" id="GO:0003676">
    <property type="term" value="F:nucleic acid binding"/>
    <property type="evidence" value="ECO:0007669"/>
    <property type="project" value="InterPro"/>
</dbReference>
<dbReference type="GO" id="GO:0006260">
    <property type="term" value="P:DNA replication"/>
    <property type="evidence" value="ECO:0007669"/>
    <property type="project" value="EnsemblFungi"/>
</dbReference>
<evidence type="ECO:0000256" key="7">
    <source>
        <dbReference type="ARBA" id="ARBA00023254"/>
    </source>
</evidence>
<dbReference type="PANTHER" id="PTHR47835">
    <property type="entry name" value="HFM1, ATP DEPENDENT DNA HELICASE HOMOLOG"/>
    <property type="match status" value="1"/>
</dbReference>
<dbReference type="Gene3D" id="3.40.50.300">
    <property type="entry name" value="P-loop containing nucleotide triphosphate hydrolases"/>
    <property type="match status" value="2"/>
</dbReference>
<comment type="catalytic activity">
    <reaction evidence="10">
        <text>ATP + H2O = ADP + phosphate + H(+)</text>
        <dbReference type="Rhea" id="RHEA:13065"/>
        <dbReference type="ChEBI" id="CHEBI:15377"/>
        <dbReference type="ChEBI" id="CHEBI:15378"/>
        <dbReference type="ChEBI" id="CHEBI:30616"/>
        <dbReference type="ChEBI" id="CHEBI:43474"/>
        <dbReference type="ChEBI" id="CHEBI:456216"/>
        <dbReference type="EC" id="5.6.2.4"/>
    </reaction>
</comment>
<dbReference type="GO" id="GO:0007129">
    <property type="term" value="P:homologous chromosome pairing at meiosis"/>
    <property type="evidence" value="ECO:0007669"/>
    <property type="project" value="EnsemblFungi"/>
</dbReference>
<proteinExistence type="inferred from homology"/>
<dbReference type="Proteomes" id="UP000095085">
    <property type="component" value="Unassembled WGS sequence"/>
</dbReference>
<evidence type="ECO:0000256" key="9">
    <source>
        <dbReference type="ARBA" id="ARBA00034808"/>
    </source>
</evidence>
<dbReference type="InterPro" id="IPR004179">
    <property type="entry name" value="Sec63-dom"/>
</dbReference>
<feature type="domain" description="Helicase ATP-binding" evidence="11">
    <location>
        <begin position="24"/>
        <end position="196"/>
    </location>
</feature>
<dbReference type="GO" id="GO:0005524">
    <property type="term" value="F:ATP binding"/>
    <property type="evidence" value="ECO:0007669"/>
    <property type="project" value="UniProtKB-KW"/>
</dbReference>
<dbReference type="OrthoDB" id="5575at2759"/>
<dbReference type="GO" id="GO:0016787">
    <property type="term" value="F:hydrolase activity"/>
    <property type="evidence" value="ECO:0007669"/>
    <property type="project" value="UniProtKB-KW"/>
</dbReference>
<keyword evidence="6" id="KW-0413">Isomerase</keyword>
<dbReference type="GeneID" id="30998306"/>
<dbReference type="InterPro" id="IPR014001">
    <property type="entry name" value="Helicase_ATP-bd"/>
</dbReference>
<dbReference type="SMART" id="SM00487">
    <property type="entry name" value="DEXDc"/>
    <property type="match status" value="1"/>
</dbReference>
<evidence type="ECO:0000256" key="8">
    <source>
        <dbReference type="ARBA" id="ARBA00034617"/>
    </source>
</evidence>
<dbReference type="RefSeq" id="XP_020074561.1">
    <property type="nucleotide sequence ID" value="XM_020223757.1"/>
</dbReference>
<dbReference type="SUPFAM" id="SSF46785">
    <property type="entry name" value="Winged helix' DNA-binding domain"/>
    <property type="match status" value="1"/>
</dbReference>
<dbReference type="InterPro" id="IPR052247">
    <property type="entry name" value="Meiotic_Crossover_Helicase"/>
</dbReference>
<dbReference type="SUPFAM" id="SSF158702">
    <property type="entry name" value="Sec63 N-terminal domain-like"/>
    <property type="match status" value="1"/>
</dbReference>
<dbReference type="GO" id="GO:0007131">
    <property type="term" value="P:reciprocal meiotic recombination"/>
    <property type="evidence" value="ECO:0007669"/>
    <property type="project" value="EnsemblFungi"/>
</dbReference>
<dbReference type="Pfam" id="PF23445">
    <property type="entry name" value="WHD_SNRNP200"/>
    <property type="match status" value="1"/>
</dbReference>
<gene>
    <name evidence="13" type="ORF">HYPBUDRAFT_85491</name>
</gene>
<protein>
    <recommendedName>
        <fullName evidence="9">DNA 3'-5' helicase</fullName>
        <ecNumber evidence="9">5.6.2.4</ecNumber>
    </recommendedName>
</protein>
<evidence type="ECO:0000256" key="2">
    <source>
        <dbReference type="ARBA" id="ARBA00022741"/>
    </source>
</evidence>
<dbReference type="GO" id="GO:0043138">
    <property type="term" value="F:3'-5' DNA helicase activity"/>
    <property type="evidence" value="ECO:0007669"/>
    <property type="project" value="UniProtKB-EC"/>
</dbReference>
<dbReference type="SUPFAM" id="SSF52540">
    <property type="entry name" value="P-loop containing nucleoside triphosphate hydrolases"/>
    <property type="match status" value="1"/>
</dbReference>
<dbReference type="STRING" id="984485.A0A1E4RE01"/>
<dbReference type="SMART" id="SM00490">
    <property type="entry name" value="HELICc"/>
    <property type="match status" value="1"/>
</dbReference>
<dbReference type="PANTHER" id="PTHR47835:SF3">
    <property type="entry name" value="HELICASE FOR MEIOSIS 1"/>
    <property type="match status" value="1"/>
</dbReference>
<evidence type="ECO:0000313" key="14">
    <source>
        <dbReference type="Proteomes" id="UP000095085"/>
    </source>
</evidence>
<feature type="non-terminal residue" evidence="13">
    <location>
        <position position="915"/>
    </location>
</feature>
<dbReference type="FunFam" id="1.10.10.10:FF:000012">
    <property type="entry name" value="U5 small nuclear ribonucleoprotein helicase"/>
    <property type="match status" value="1"/>
</dbReference>
<reference evidence="14" key="1">
    <citation type="submission" date="2016-05" db="EMBL/GenBank/DDBJ databases">
        <title>Comparative genomics of biotechnologically important yeasts.</title>
        <authorList>
            <consortium name="DOE Joint Genome Institute"/>
            <person name="Riley R."/>
            <person name="Haridas S."/>
            <person name="Wolfe K.H."/>
            <person name="Lopes M.R."/>
            <person name="Hittinger C.T."/>
            <person name="Goker M."/>
            <person name="Salamov A."/>
            <person name="Wisecaver J."/>
            <person name="Long T.M."/>
            <person name="Aerts A.L."/>
            <person name="Barry K."/>
            <person name="Choi C."/>
            <person name="Clum A."/>
            <person name="Coughlan A.Y."/>
            <person name="Deshpande S."/>
            <person name="Douglass A.P."/>
            <person name="Hanson S.J."/>
            <person name="Klenk H.-P."/>
            <person name="Labutti K."/>
            <person name="Lapidus A."/>
            <person name="Lindquist E."/>
            <person name="Lipzen A."/>
            <person name="Meier-Kolthoff J.P."/>
            <person name="Ohm R.A."/>
            <person name="Otillar R.P."/>
            <person name="Pangilinan J."/>
            <person name="Peng Y."/>
            <person name="Rokas A."/>
            <person name="Rosa C.A."/>
            <person name="Scheuner C."/>
            <person name="Sibirny A.A."/>
            <person name="Slot J.C."/>
            <person name="Stielow J.B."/>
            <person name="Sun H."/>
            <person name="Kurtzman C.P."/>
            <person name="Blackwell M."/>
            <person name="Grigoriev I.V."/>
            <person name="Jeffries T.W."/>
        </authorList>
    </citation>
    <scope>NUCLEOTIDE SEQUENCE [LARGE SCALE GENOMIC DNA]</scope>
    <source>
        <strain evidence="14">NRRL Y-1933</strain>
    </source>
</reference>
<dbReference type="Pfam" id="PF00270">
    <property type="entry name" value="DEAD"/>
    <property type="match status" value="1"/>
</dbReference>
<evidence type="ECO:0000256" key="5">
    <source>
        <dbReference type="ARBA" id="ARBA00022840"/>
    </source>
</evidence>
<name>A0A1E4RE01_9ASCO</name>
<dbReference type="InterPro" id="IPR001650">
    <property type="entry name" value="Helicase_C-like"/>
</dbReference>
<evidence type="ECO:0000256" key="1">
    <source>
        <dbReference type="ARBA" id="ARBA00010140"/>
    </source>
</evidence>
<keyword evidence="5" id="KW-0067">ATP-binding</keyword>
<keyword evidence="3 13" id="KW-0378">Hydrolase</keyword>
<dbReference type="AlphaFoldDB" id="A0A1E4RE01"/>
<comment type="catalytic activity">
    <reaction evidence="8">
        <text>Couples ATP hydrolysis with the unwinding of duplex DNA by translocating in the 3'-5' direction.</text>
        <dbReference type="EC" id="5.6.2.4"/>
    </reaction>
</comment>
<dbReference type="InterPro" id="IPR036388">
    <property type="entry name" value="WH-like_DNA-bd_sf"/>
</dbReference>
<keyword evidence="4" id="KW-0347">Helicase</keyword>
<evidence type="ECO:0000313" key="13">
    <source>
        <dbReference type="EMBL" id="ODV65494.1"/>
    </source>
</evidence>
<dbReference type="Pfam" id="PF02889">
    <property type="entry name" value="Sec63"/>
    <property type="match status" value="1"/>
</dbReference>
<keyword evidence="14" id="KW-1185">Reference proteome</keyword>
<sequence>ILPERSRSLFRFTHFNEMQSKVFNDIHCLSDNCVISSPTGSGKTVLFELAFLRSLRENSEHKILYLAPTKALCTDRYNDWKSRIGGLNISIGALTGDTPLNEVERVRNSNIIISTPEKWDMLSRRWSDYQKLFNLVKLLLIDEVHILKDARGSVLETLVTRMKRLCKGMRIIALSATISNVGDVSKWIALNDNNQKPANTFSFDDSYRAVKLDKLVFGYQKDSDNIYYSDVSLNSKLDEIISIHSLGKPILIFCPTRNSAIKTAKYLGQKSTTTYSNISLNIKENDLKKLVSSGVAYHHAGLTYSDRQEVEGGFLSGKLKIICSTSTLATGINLPAYLVIIKGTKCWNNGSFEEYSEIDLLQMMGRAGRPQFESEGKAIILTSKEHKLRYQRLIDGTEKVESHLHLSFIENMAAEITLGTIQSEADAMNWLRSTFFYVRFIENPTYYQNISGEELDLSKRLYNFCISNLNELLKENIIDSDSTSKFKPTAFGLAMSRHYVLFSTMKNLLSSQKRKSLSQVLDLLSKSKDMSDIRMKSQETKLFKDVNSSPLLKFPIKSKTLENQDKVLLLIQYELGGLEFPSYTDASKLYSSFHNDLFQVFRQAIRIVRCMIDVFREQKDSISLINAMSLNRSIIGKCWENSPMELRQLEGIGLANVRKFVNHNVSSLKDAQALTPQQIEYYLGWKIGSGNKVQAALSSLPKVSVKLNPGASTVNGSNTYVQLSLSISITVSNPKASCSWKRQSVMLNIITELSNGTLVDFRRMPISNFSKLLPKGFNLVIPITLECNNINVYVCAESIAGTETKYTIKVADYVDEWKLTESVETSSEMSEIDLDEVFRAVEQDVEAKRIARTKLGKSNFVSQPKRETPKPESSTLLLGNRKRQRLKNGNYMCIHSCKDRSRCRHLCCKEGIPEK</sequence>
<dbReference type="EMBL" id="KV454544">
    <property type="protein sequence ID" value="ODV65494.1"/>
    <property type="molecule type" value="Genomic_DNA"/>
</dbReference>
<evidence type="ECO:0000259" key="12">
    <source>
        <dbReference type="PROSITE" id="PS51194"/>
    </source>
</evidence>
<dbReference type="FunFam" id="1.10.3380.10:FF:000012">
    <property type="entry name" value="DEAD/DEAH box DNA helicase"/>
    <property type="match status" value="1"/>
</dbReference>
<evidence type="ECO:0000256" key="10">
    <source>
        <dbReference type="ARBA" id="ARBA00048988"/>
    </source>
</evidence>
<dbReference type="InterPro" id="IPR011545">
    <property type="entry name" value="DEAD/DEAH_box_helicase_dom"/>
</dbReference>
<dbReference type="InterPro" id="IPR027417">
    <property type="entry name" value="P-loop_NTPase"/>
</dbReference>
<feature type="non-terminal residue" evidence="13">
    <location>
        <position position="1"/>
    </location>
</feature>
<dbReference type="PROSITE" id="PS51192">
    <property type="entry name" value="HELICASE_ATP_BIND_1"/>
    <property type="match status" value="1"/>
</dbReference>
<dbReference type="Pfam" id="PF00271">
    <property type="entry name" value="Helicase_C"/>
    <property type="match status" value="1"/>
</dbReference>
<dbReference type="InterPro" id="IPR036390">
    <property type="entry name" value="WH_DNA-bd_sf"/>
</dbReference>
<feature type="domain" description="Helicase C-terminal" evidence="12">
    <location>
        <begin position="236"/>
        <end position="416"/>
    </location>
</feature>
<keyword evidence="2" id="KW-0547">Nucleotide-binding</keyword>
<accession>A0A1E4RE01</accession>
<dbReference type="CDD" id="cd18795">
    <property type="entry name" value="SF2_C_Ski2"/>
    <property type="match status" value="1"/>
</dbReference>
<dbReference type="InterPro" id="IPR057842">
    <property type="entry name" value="WH_MER3"/>
</dbReference>
<comment type="similarity">
    <text evidence="1">Belongs to the helicase family. SKI2 subfamily.</text>
</comment>
<evidence type="ECO:0000259" key="11">
    <source>
        <dbReference type="PROSITE" id="PS51192"/>
    </source>
</evidence>
<organism evidence="13 14">
    <name type="scientific">Hyphopichia burtonii NRRL Y-1933</name>
    <dbReference type="NCBI Taxonomy" id="984485"/>
    <lineage>
        <taxon>Eukaryota</taxon>
        <taxon>Fungi</taxon>
        <taxon>Dikarya</taxon>
        <taxon>Ascomycota</taxon>
        <taxon>Saccharomycotina</taxon>
        <taxon>Pichiomycetes</taxon>
        <taxon>Debaryomycetaceae</taxon>
        <taxon>Hyphopichia</taxon>
    </lineage>
</organism>
<dbReference type="GO" id="GO:0005634">
    <property type="term" value="C:nucleus"/>
    <property type="evidence" value="ECO:0007669"/>
    <property type="project" value="EnsemblFungi"/>
</dbReference>
<dbReference type="PROSITE" id="PS51194">
    <property type="entry name" value="HELICASE_CTER"/>
    <property type="match status" value="1"/>
</dbReference>
<dbReference type="EC" id="5.6.2.4" evidence="9"/>
<evidence type="ECO:0000256" key="4">
    <source>
        <dbReference type="ARBA" id="ARBA00022806"/>
    </source>
</evidence>
<keyword evidence="7" id="KW-0469">Meiosis</keyword>